<feature type="transmembrane region" description="Helical" evidence="5">
    <location>
        <begin position="73"/>
        <end position="95"/>
    </location>
</feature>
<proteinExistence type="predicted"/>
<keyword evidence="3 5" id="KW-1133">Transmembrane helix</keyword>
<dbReference type="AlphaFoldDB" id="A0A177CM69"/>
<evidence type="ECO:0000259" key="6">
    <source>
        <dbReference type="PROSITE" id="PS50850"/>
    </source>
</evidence>
<dbReference type="OrthoDB" id="6770063at2759"/>
<evidence type="ECO:0000256" key="5">
    <source>
        <dbReference type="SAM" id="Phobius"/>
    </source>
</evidence>
<feature type="transmembrane region" description="Helical" evidence="5">
    <location>
        <begin position="423"/>
        <end position="448"/>
    </location>
</feature>
<name>A0A177CM69_9PLEO</name>
<feature type="transmembrane region" description="Helical" evidence="5">
    <location>
        <begin position="161"/>
        <end position="182"/>
    </location>
</feature>
<dbReference type="PROSITE" id="PS50850">
    <property type="entry name" value="MFS"/>
    <property type="match status" value="1"/>
</dbReference>
<evidence type="ECO:0000256" key="3">
    <source>
        <dbReference type="ARBA" id="ARBA00022989"/>
    </source>
</evidence>
<reference evidence="7 8" key="1">
    <citation type="submission" date="2016-05" db="EMBL/GenBank/DDBJ databases">
        <title>Comparative analysis of secretome profiles of manganese(II)-oxidizing ascomycete fungi.</title>
        <authorList>
            <consortium name="DOE Joint Genome Institute"/>
            <person name="Zeiner C.A."/>
            <person name="Purvine S.O."/>
            <person name="Zink E.M."/>
            <person name="Wu S."/>
            <person name="Pasa-Tolic L."/>
            <person name="Chaput D.L."/>
            <person name="Haridas S."/>
            <person name="Grigoriev I.V."/>
            <person name="Santelli C.M."/>
            <person name="Hansel C.M."/>
        </authorList>
    </citation>
    <scope>NUCLEOTIDE SEQUENCE [LARGE SCALE GENOMIC DNA]</scope>
    <source>
        <strain evidence="7 8">AP3s5-JAC2a</strain>
    </source>
</reference>
<dbReference type="PANTHER" id="PTHR23502:SF60">
    <property type="entry name" value="MAJOR FACILITATOR SUPERFAMILY (MFS) PROFILE DOMAIN-CONTAINING PROTEIN-RELATED"/>
    <property type="match status" value="1"/>
</dbReference>
<feature type="transmembrane region" description="Helical" evidence="5">
    <location>
        <begin position="460"/>
        <end position="477"/>
    </location>
</feature>
<feature type="transmembrane region" description="Helical" evidence="5">
    <location>
        <begin position="203"/>
        <end position="226"/>
    </location>
</feature>
<dbReference type="RefSeq" id="XP_018038333.1">
    <property type="nucleotide sequence ID" value="XM_018174121.1"/>
</dbReference>
<feature type="transmembrane region" description="Helical" evidence="5">
    <location>
        <begin position="232"/>
        <end position="252"/>
    </location>
</feature>
<feature type="domain" description="Major facilitator superfamily (MFS) profile" evidence="6">
    <location>
        <begin position="70"/>
        <end position="509"/>
    </location>
</feature>
<dbReference type="Pfam" id="PF07690">
    <property type="entry name" value="MFS_1"/>
    <property type="match status" value="1"/>
</dbReference>
<accession>A0A177CM69</accession>
<keyword evidence="4 5" id="KW-0472">Membrane</keyword>
<protein>
    <submittedName>
        <fullName evidence="7">MFS general substrate transporter</fullName>
    </submittedName>
</protein>
<dbReference type="CDD" id="cd17323">
    <property type="entry name" value="MFS_Tpo1_MDR_like"/>
    <property type="match status" value="1"/>
</dbReference>
<keyword evidence="2 5" id="KW-0812">Transmembrane</keyword>
<dbReference type="InterPro" id="IPR020846">
    <property type="entry name" value="MFS_dom"/>
</dbReference>
<evidence type="ECO:0000313" key="7">
    <source>
        <dbReference type="EMBL" id="OAG07968.1"/>
    </source>
</evidence>
<dbReference type="SUPFAM" id="SSF103473">
    <property type="entry name" value="MFS general substrate transporter"/>
    <property type="match status" value="1"/>
</dbReference>
<dbReference type="InParanoid" id="A0A177CM69"/>
<dbReference type="Gene3D" id="1.20.1250.20">
    <property type="entry name" value="MFS general substrate transporter like domains"/>
    <property type="match status" value="1"/>
</dbReference>
<organism evidence="7 8">
    <name type="scientific">Paraphaeosphaeria sporulosa</name>
    <dbReference type="NCBI Taxonomy" id="1460663"/>
    <lineage>
        <taxon>Eukaryota</taxon>
        <taxon>Fungi</taxon>
        <taxon>Dikarya</taxon>
        <taxon>Ascomycota</taxon>
        <taxon>Pezizomycotina</taxon>
        <taxon>Dothideomycetes</taxon>
        <taxon>Pleosporomycetidae</taxon>
        <taxon>Pleosporales</taxon>
        <taxon>Massarineae</taxon>
        <taxon>Didymosphaeriaceae</taxon>
        <taxon>Paraphaeosphaeria</taxon>
    </lineage>
</organism>
<sequence length="519" mass="57447">MNTFKTGQRIQPDADSIRALPPLAEVELTTIQDVPQEPISDKLNDPYLVAFSPNDASNPKNWNSRRKWAVTDVLSATGFNRIMVSTIMAPALPLIAQEFSMNSTETMMSFSSYVLATAFGPLIIGPLSEVYGRSPVLHASNIWFLVFNIACGFANNKHALIAGRFLAGLGASSIYALRGGVLGDMFTAEQRGKSIGVYQLIPLLGKLLTSSTGAAVGPIIGGFMAGRATWRWMFWSTSAFQAVMVLVSFTVFRETYAPLILKRRAERLRKTTGDHRYYTALERMQEKKTVRQVITQALSRPLRLMLHHPVIQVAGLIEAFYYGILYLLLSSFADLWTQHYRISTEMSGLHYVAVAGGELAGSQLGGYVLDAFHRRLRAQNSESTPDPEHRLPLIFPGQLIGFVGLLIYGWTAQYRAHWIAVDIGMFVALFGMQMSGMATHAYVIDAYAEHTSSAASATQFLESLTAFLFPLFAPSLYRSLGYGWGNTLLVGVGLFPGFPMVYTLWKCGLRWRMVSPSTE</sequence>
<dbReference type="InterPro" id="IPR036259">
    <property type="entry name" value="MFS_trans_sf"/>
</dbReference>
<evidence type="ECO:0000256" key="1">
    <source>
        <dbReference type="ARBA" id="ARBA00004141"/>
    </source>
</evidence>
<evidence type="ECO:0000256" key="2">
    <source>
        <dbReference type="ARBA" id="ARBA00022692"/>
    </source>
</evidence>
<dbReference type="PANTHER" id="PTHR23502">
    <property type="entry name" value="MAJOR FACILITATOR SUPERFAMILY"/>
    <property type="match status" value="1"/>
</dbReference>
<feature type="transmembrane region" description="Helical" evidence="5">
    <location>
        <begin position="107"/>
        <end position="124"/>
    </location>
</feature>
<feature type="transmembrane region" description="Helical" evidence="5">
    <location>
        <begin position="349"/>
        <end position="372"/>
    </location>
</feature>
<evidence type="ECO:0000313" key="8">
    <source>
        <dbReference type="Proteomes" id="UP000077069"/>
    </source>
</evidence>
<feature type="transmembrane region" description="Helical" evidence="5">
    <location>
        <begin position="483"/>
        <end position="505"/>
    </location>
</feature>
<dbReference type="GO" id="GO:0016020">
    <property type="term" value="C:membrane"/>
    <property type="evidence" value="ECO:0007669"/>
    <property type="project" value="UniProtKB-SubCell"/>
</dbReference>
<dbReference type="InterPro" id="IPR011701">
    <property type="entry name" value="MFS"/>
</dbReference>
<dbReference type="GeneID" id="28757607"/>
<dbReference type="Proteomes" id="UP000077069">
    <property type="component" value="Unassembled WGS sequence"/>
</dbReference>
<dbReference type="GO" id="GO:0022857">
    <property type="term" value="F:transmembrane transporter activity"/>
    <property type="evidence" value="ECO:0007669"/>
    <property type="project" value="InterPro"/>
</dbReference>
<dbReference type="EMBL" id="KV441550">
    <property type="protein sequence ID" value="OAG07968.1"/>
    <property type="molecule type" value="Genomic_DNA"/>
</dbReference>
<dbReference type="STRING" id="1460663.A0A177CM69"/>
<feature type="transmembrane region" description="Helical" evidence="5">
    <location>
        <begin position="136"/>
        <end position="155"/>
    </location>
</feature>
<feature type="transmembrane region" description="Helical" evidence="5">
    <location>
        <begin position="310"/>
        <end position="329"/>
    </location>
</feature>
<feature type="transmembrane region" description="Helical" evidence="5">
    <location>
        <begin position="393"/>
        <end position="411"/>
    </location>
</feature>
<comment type="subcellular location">
    <subcellularLocation>
        <location evidence="1">Membrane</location>
        <topology evidence="1">Multi-pass membrane protein</topology>
    </subcellularLocation>
</comment>
<gene>
    <name evidence="7" type="ORF">CC84DRAFT_1085826</name>
</gene>
<evidence type="ECO:0000256" key="4">
    <source>
        <dbReference type="ARBA" id="ARBA00023136"/>
    </source>
</evidence>
<keyword evidence="8" id="KW-1185">Reference proteome</keyword>